<dbReference type="Ensembl" id="ENSPNAT00000016447.2">
    <property type="protein sequence ID" value="ENSPNAP00000029389.1"/>
    <property type="gene ID" value="ENSPNAG00000015434.2"/>
</dbReference>
<keyword evidence="1" id="KW-0732">Signal</keyword>
<keyword evidence="3" id="KW-1185">Reference proteome</keyword>
<evidence type="ECO:0000313" key="2">
    <source>
        <dbReference type="Ensembl" id="ENSPNAP00000029389.1"/>
    </source>
</evidence>
<dbReference type="GO" id="GO:0045651">
    <property type="term" value="P:positive regulation of macrophage differentiation"/>
    <property type="evidence" value="ECO:0007669"/>
    <property type="project" value="TreeGrafter"/>
</dbReference>
<accession>A0A3B4E2D2</accession>
<feature type="signal peptide" evidence="1">
    <location>
        <begin position="1"/>
        <end position="25"/>
    </location>
</feature>
<reference evidence="2" key="2">
    <citation type="submission" date="2025-08" db="UniProtKB">
        <authorList>
            <consortium name="Ensembl"/>
        </authorList>
    </citation>
    <scope>IDENTIFICATION</scope>
</reference>
<evidence type="ECO:0008006" key="4">
    <source>
        <dbReference type="Google" id="ProtNLM"/>
    </source>
</evidence>
<evidence type="ECO:0000313" key="3">
    <source>
        <dbReference type="Proteomes" id="UP001501920"/>
    </source>
</evidence>
<proteinExistence type="predicted"/>
<dbReference type="GeneTree" id="ENSGT00940000168336"/>
<dbReference type="RefSeq" id="XP_017546900.1">
    <property type="nucleotide sequence ID" value="XM_017691411.2"/>
</dbReference>
<dbReference type="AlphaFoldDB" id="A0A3B4E2D2"/>
<dbReference type="STRING" id="42514.ENSPNAP00000029389"/>
<dbReference type="GO" id="GO:1905517">
    <property type="term" value="P:macrophage migration"/>
    <property type="evidence" value="ECO:0007669"/>
    <property type="project" value="Ensembl"/>
</dbReference>
<dbReference type="Proteomes" id="UP001501920">
    <property type="component" value="Chromosome 7"/>
</dbReference>
<dbReference type="OMA" id="WQDCELP"/>
<dbReference type="PRINTS" id="PR01938">
    <property type="entry name" value="INTRLEUKIN34"/>
</dbReference>
<evidence type="ECO:0000256" key="1">
    <source>
        <dbReference type="SAM" id="SignalP"/>
    </source>
</evidence>
<organism evidence="2 3">
    <name type="scientific">Pygocentrus nattereri</name>
    <name type="common">Red-bellied piranha</name>
    <dbReference type="NCBI Taxonomy" id="42514"/>
    <lineage>
        <taxon>Eukaryota</taxon>
        <taxon>Metazoa</taxon>
        <taxon>Chordata</taxon>
        <taxon>Craniata</taxon>
        <taxon>Vertebrata</taxon>
        <taxon>Euteleostomi</taxon>
        <taxon>Actinopterygii</taxon>
        <taxon>Neopterygii</taxon>
        <taxon>Teleostei</taxon>
        <taxon>Ostariophysi</taxon>
        <taxon>Characiformes</taxon>
        <taxon>Characoidei</taxon>
        <taxon>Pygocentrus</taxon>
    </lineage>
</organism>
<gene>
    <name evidence="2" type="primary">IL34</name>
</gene>
<dbReference type="PANTHER" id="PTHR28606">
    <property type="entry name" value="INTERLEUKIN-34"/>
    <property type="match status" value="1"/>
</dbReference>
<feature type="chain" id="PRO_5017221969" description="Interleukin 34" evidence="1">
    <location>
        <begin position="26"/>
        <end position="206"/>
    </location>
</feature>
<dbReference type="InterPro" id="IPR038328">
    <property type="entry name" value="IL-34_sf"/>
</dbReference>
<sequence length="206" mass="24683">MVQSWLLRGFLGLMWILPLWMDVMSDKCKALHTIKDQLNITLRRRYMKQNFPINYTIQVRYEEVFRLHNISRLRNEEDVNLMHLQGLWLTVAQKGIKKILQVLPEKHPTRRKYLTGLENLFRMYEQYGTLLSPAEEETPDSIRDILERLSEPDYQGWRSVKPKSVLDNCYRTMHCLFKECFSPDGNYDYCNILHWRKGSRTTPQPT</sequence>
<dbReference type="GO" id="GO:0005157">
    <property type="term" value="F:macrophage colony-stimulating factor receptor binding"/>
    <property type="evidence" value="ECO:0007669"/>
    <property type="project" value="InterPro"/>
</dbReference>
<dbReference type="GO" id="GO:0045657">
    <property type="term" value="P:positive regulation of monocyte differentiation"/>
    <property type="evidence" value="ECO:0007669"/>
    <property type="project" value="TreeGrafter"/>
</dbReference>
<dbReference type="InterPro" id="IPR020415">
    <property type="entry name" value="IL-34"/>
</dbReference>
<dbReference type="PANTHER" id="PTHR28606:SF1">
    <property type="entry name" value="INTERLEUKIN-34"/>
    <property type="match status" value="1"/>
</dbReference>
<dbReference type="GeneID" id="108423813"/>
<dbReference type="GO" id="GO:0005615">
    <property type="term" value="C:extracellular space"/>
    <property type="evidence" value="ECO:0007669"/>
    <property type="project" value="InterPro"/>
</dbReference>
<dbReference type="GO" id="GO:0008284">
    <property type="term" value="P:positive regulation of cell population proliferation"/>
    <property type="evidence" value="ECO:0007669"/>
    <property type="project" value="InterPro"/>
</dbReference>
<protein>
    <recommendedName>
        <fullName evidence="4">Interleukin 34</fullName>
    </recommendedName>
</protein>
<name>A0A3B4E2D2_PYGNA</name>
<dbReference type="CTD" id="146433"/>
<dbReference type="Pfam" id="PF15036">
    <property type="entry name" value="IL34"/>
    <property type="match status" value="1"/>
</dbReference>
<reference evidence="2" key="3">
    <citation type="submission" date="2025-09" db="UniProtKB">
        <authorList>
            <consortium name="Ensembl"/>
        </authorList>
    </citation>
    <scope>IDENTIFICATION</scope>
</reference>
<dbReference type="RefSeq" id="XP_017546893.1">
    <property type="nucleotide sequence ID" value="XM_017691404.2"/>
</dbReference>
<dbReference type="OrthoDB" id="9902423at2759"/>
<dbReference type="GO" id="GO:0014005">
    <property type="term" value="P:microglia development"/>
    <property type="evidence" value="ECO:0007669"/>
    <property type="project" value="Ensembl"/>
</dbReference>
<dbReference type="Gene3D" id="1.20.1250.80">
    <property type="entry name" value="Interleukin-34"/>
    <property type="match status" value="1"/>
</dbReference>
<reference evidence="2 3" key="1">
    <citation type="submission" date="2020-10" db="EMBL/GenBank/DDBJ databases">
        <title>Pygocentrus nattereri (red-bellied piranha) genome, fPygNat1, primary haplotype.</title>
        <authorList>
            <person name="Myers G."/>
            <person name="Meyer A."/>
            <person name="Karagic N."/>
            <person name="Pippel M."/>
            <person name="Winkler S."/>
            <person name="Tracey A."/>
            <person name="Wood J."/>
            <person name="Formenti G."/>
            <person name="Howe K."/>
            <person name="Fedrigo O."/>
            <person name="Jarvis E.D."/>
        </authorList>
    </citation>
    <scope>NUCLEOTIDE SEQUENCE [LARGE SCALE GENOMIC DNA]</scope>
</reference>